<dbReference type="EMBL" id="JABBXH010000002">
    <property type="protein sequence ID" value="NMP31364.1"/>
    <property type="molecule type" value="Genomic_DNA"/>
</dbReference>
<feature type="transmembrane region" description="Helical" evidence="1">
    <location>
        <begin position="84"/>
        <end position="101"/>
    </location>
</feature>
<reference evidence="2 3" key="1">
    <citation type="submission" date="2020-04" db="EMBL/GenBank/DDBJ databases">
        <title>Thalassotalea sp. M1531, isolated from the surface of marine red alga.</title>
        <authorList>
            <person name="Pang L."/>
            <person name="Lu D.-C."/>
        </authorList>
    </citation>
    <scope>NUCLEOTIDE SEQUENCE [LARGE SCALE GENOMIC DNA]</scope>
    <source>
        <strain evidence="2 3">M1531</strain>
    </source>
</reference>
<organism evidence="2 3">
    <name type="scientific">Thalassotalea algicola</name>
    <dbReference type="NCBI Taxonomy" id="2716224"/>
    <lineage>
        <taxon>Bacteria</taxon>
        <taxon>Pseudomonadati</taxon>
        <taxon>Pseudomonadota</taxon>
        <taxon>Gammaproteobacteria</taxon>
        <taxon>Alteromonadales</taxon>
        <taxon>Colwelliaceae</taxon>
        <taxon>Thalassotalea</taxon>
    </lineage>
</organism>
<proteinExistence type="predicted"/>
<evidence type="ECO:0000313" key="2">
    <source>
        <dbReference type="EMBL" id="NMP31364.1"/>
    </source>
</evidence>
<name>A0A7Y0LBV2_9GAMM</name>
<gene>
    <name evidence="2" type="ORF">HII17_07305</name>
</gene>
<feature type="transmembrane region" description="Helical" evidence="1">
    <location>
        <begin position="15"/>
        <end position="36"/>
    </location>
</feature>
<protein>
    <submittedName>
        <fullName evidence="2">DUF3392 domain-containing protein</fullName>
    </submittedName>
</protein>
<dbReference type="Pfam" id="PF11872">
    <property type="entry name" value="DUF3392"/>
    <property type="match status" value="1"/>
</dbReference>
<dbReference type="Proteomes" id="UP000568664">
    <property type="component" value="Unassembled WGS sequence"/>
</dbReference>
<dbReference type="RefSeq" id="WP_169074683.1">
    <property type="nucleotide sequence ID" value="NZ_JABBXH010000002.1"/>
</dbReference>
<evidence type="ECO:0000313" key="3">
    <source>
        <dbReference type="Proteomes" id="UP000568664"/>
    </source>
</evidence>
<keyword evidence="1" id="KW-0472">Membrane</keyword>
<dbReference type="InterPro" id="IPR021813">
    <property type="entry name" value="DUF3392"/>
</dbReference>
<dbReference type="AlphaFoldDB" id="A0A7Y0LBV2"/>
<keyword evidence="1" id="KW-0812">Transmembrane</keyword>
<keyword evidence="3" id="KW-1185">Reference proteome</keyword>
<keyword evidence="1" id="KW-1133">Transmembrane helix</keyword>
<feature type="transmembrane region" description="Helical" evidence="1">
    <location>
        <begin position="48"/>
        <end position="72"/>
    </location>
</feature>
<evidence type="ECO:0000256" key="1">
    <source>
        <dbReference type="SAM" id="Phobius"/>
    </source>
</evidence>
<comment type="caution">
    <text evidence="2">The sequence shown here is derived from an EMBL/GenBank/DDBJ whole genome shotgun (WGS) entry which is preliminary data.</text>
</comment>
<accession>A0A7Y0LBV2</accession>
<sequence>MNSVLIDFAQWFRPYQTQCAMAIIATLLVLFGAEISQAIRQLIKKQHILVRTLVFVFVCAFGYGALTVWLTGLFSQWLGMISDLYLMPVILLIFIVLGLYAQKQRHI</sequence>